<evidence type="ECO:0000313" key="2">
    <source>
        <dbReference type="EMBL" id="SUZ79233.1"/>
    </source>
</evidence>
<keyword evidence="1" id="KW-0812">Transmembrane</keyword>
<name>A0A381QNW5_9ZZZZ</name>
<evidence type="ECO:0000256" key="1">
    <source>
        <dbReference type="SAM" id="Phobius"/>
    </source>
</evidence>
<dbReference type="EMBL" id="UINC01001379">
    <property type="protein sequence ID" value="SUZ79233.1"/>
    <property type="molecule type" value="Genomic_DNA"/>
</dbReference>
<keyword evidence="1" id="KW-1133">Transmembrane helix</keyword>
<accession>A0A381QNW5</accession>
<gene>
    <name evidence="2" type="ORF">METZ01_LOCUS32087</name>
</gene>
<dbReference type="AlphaFoldDB" id="A0A381QNW5"/>
<keyword evidence="1" id="KW-0472">Membrane</keyword>
<proteinExistence type="predicted"/>
<reference evidence="2" key="1">
    <citation type="submission" date="2018-05" db="EMBL/GenBank/DDBJ databases">
        <authorList>
            <person name="Lanie J.A."/>
            <person name="Ng W.-L."/>
            <person name="Kazmierczak K.M."/>
            <person name="Andrzejewski T.M."/>
            <person name="Davidsen T.M."/>
            <person name="Wayne K.J."/>
            <person name="Tettelin H."/>
            <person name="Glass J.I."/>
            <person name="Rusch D."/>
            <person name="Podicherti R."/>
            <person name="Tsui H.-C.T."/>
            <person name="Winkler M.E."/>
        </authorList>
    </citation>
    <scope>NUCLEOTIDE SEQUENCE</scope>
</reference>
<feature type="transmembrane region" description="Helical" evidence="1">
    <location>
        <begin position="352"/>
        <end position="371"/>
    </location>
</feature>
<organism evidence="2">
    <name type="scientific">marine metagenome</name>
    <dbReference type="NCBI Taxonomy" id="408172"/>
    <lineage>
        <taxon>unclassified sequences</taxon>
        <taxon>metagenomes</taxon>
        <taxon>ecological metagenomes</taxon>
    </lineage>
</organism>
<protein>
    <submittedName>
        <fullName evidence="2">Uncharacterized protein</fullName>
    </submittedName>
</protein>
<sequence length="433" mass="48030">MLTKSFLESLEILVLESGSRPGKNLPRRRPLWVPMNLRSIFEVLTLRILGALLLDHWRYASQLALTGLLTTTGLFTTTSVALAQSEEGTLLQGQALLGDEVLSNGIVVLHHLIGGIQGELDSVPLGIDGTFSLTLPNPPDPAVRDIYLASIRHDGVLYFGAPLTEPEHLGSIYNIQTYDTAFAPSGGVDLPIEIRNMFFEFDGDRWHITDLIEVYNETGRTLVSEDQGFVWGYPLIPGATDFELGQAEMSPENITLEAGELRIRTPLPPGERLFVVTYMIDEPFVSIPMPGLTAVMELLVREPAPPMRVEGLDSFPRIELEPGTTYRRYSGDNLADLSIDLSEAQIPFEVPVAWMSVILGLVLGGAGLFLLKRDPVMGNTQKATIDLGDRKSTLHQIALLDEIFKSQKDRSEREHKKYLMERTKLIQRVIGTD</sequence>